<reference evidence="6" key="1">
    <citation type="submission" date="2015-07" db="EMBL/GenBank/DDBJ databases">
        <title>Adaptation to a free-living lifestyle via gene acquisitions in the diplomonad Trepomonas sp. PC1.</title>
        <authorList>
            <person name="Xu F."/>
            <person name="Jerlstrom-Hultqvist J."/>
            <person name="Kolisko M."/>
            <person name="Simpson A.G.B."/>
            <person name="Roger A.J."/>
            <person name="Svard S.G."/>
            <person name="Andersson J.O."/>
        </authorList>
    </citation>
    <scope>NUCLEOTIDE SEQUENCE</scope>
    <source>
        <strain evidence="6">PC1</strain>
    </source>
</reference>
<sequence length="230" mass="25447">MFAQCTSERDALMSMYNTMNGPNWTTKTNWGTGSNNCNWFGIICNNAGNVIALNLDNNNVTGQLTSQIECLPFLQTLSLNSNQMTSTVPVELCALNNLQYLQTNFAGFIGELPTCICEMPHLQYFYMENNMLTGAIPTCVAGMTYLREMHLYCNQLTGTIPTGFEQLNYLVELRVNCNDGLDCTSALSSKTNFIFLCGDFQCANCLITPASCPTTINVPNCGVYVREGFQ</sequence>
<dbReference type="InterPro" id="IPR001611">
    <property type="entry name" value="Leu-rich_rpt"/>
</dbReference>
<accession>A0A146KKJ2</accession>
<dbReference type="InterPro" id="IPR053211">
    <property type="entry name" value="DNA_repair-toleration"/>
</dbReference>
<organism evidence="6">
    <name type="scientific">Trepomonas sp. PC1</name>
    <dbReference type="NCBI Taxonomy" id="1076344"/>
    <lineage>
        <taxon>Eukaryota</taxon>
        <taxon>Metamonada</taxon>
        <taxon>Diplomonadida</taxon>
        <taxon>Hexamitidae</taxon>
        <taxon>Hexamitinae</taxon>
        <taxon>Trepomonas</taxon>
    </lineage>
</organism>
<keyword evidence="2" id="KW-0732">Signal</keyword>
<keyword evidence="4" id="KW-0472">Membrane</keyword>
<evidence type="ECO:0000313" key="6">
    <source>
        <dbReference type="EMBL" id="JAP96105.1"/>
    </source>
</evidence>
<dbReference type="Pfam" id="PF00560">
    <property type="entry name" value="LRR_1"/>
    <property type="match status" value="3"/>
</dbReference>
<evidence type="ECO:0000256" key="4">
    <source>
        <dbReference type="ARBA" id="ARBA00023136"/>
    </source>
</evidence>
<keyword evidence="3" id="KW-0677">Repeat</keyword>
<feature type="domain" description="Leucine-rich repeat-containing N-terminal plant-type" evidence="5">
    <location>
        <begin position="7"/>
        <end position="45"/>
    </location>
</feature>
<protein>
    <submittedName>
        <fullName evidence="6">Cyst wall protein</fullName>
    </submittedName>
</protein>
<dbReference type="PANTHER" id="PTHR48060:SF7">
    <property type="entry name" value="DNA DAMAGE-REPAIR_TOLERATION PROTEIN DRT100"/>
    <property type="match status" value="1"/>
</dbReference>
<dbReference type="GO" id="GO:0016020">
    <property type="term" value="C:membrane"/>
    <property type="evidence" value="ECO:0007669"/>
    <property type="project" value="UniProtKB-SubCell"/>
</dbReference>
<dbReference type="PANTHER" id="PTHR48060">
    <property type="entry name" value="DNA DAMAGE-REPAIR/TOLERATION PROTEIN DRT100"/>
    <property type="match status" value="1"/>
</dbReference>
<dbReference type="SUPFAM" id="SSF52058">
    <property type="entry name" value="L domain-like"/>
    <property type="match status" value="1"/>
</dbReference>
<dbReference type="Pfam" id="PF08263">
    <property type="entry name" value="LRRNT_2"/>
    <property type="match status" value="1"/>
</dbReference>
<dbReference type="FunFam" id="3.80.10.10:FF:000400">
    <property type="entry name" value="Nuclear pore complex protein NUP107"/>
    <property type="match status" value="1"/>
</dbReference>
<proteinExistence type="predicted"/>
<evidence type="ECO:0000256" key="3">
    <source>
        <dbReference type="ARBA" id="ARBA00022737"/>
    </source>
</evidence>
<dbReference type="Gene3D" id="3.80.10.10">
    <property type="entry name" value="Ribonuclease Inhibitor"/>
    <property type="match status" value="1"/>
</dbReference>
<name>A0A146KKJ2_9EUKA</name>
<evidence type="ECO:0000259" key="5">
    <source>
        <dbReference type="Pfam" id="PF08263"/>
    </source>
</evidence>
<dbReference type="EMBL" id="GDID01000501">
    <property type="protein sequence ID" value="JAP96105.1"/>
    <property type="molecule type" value="Transcribed_RNA"/>
</dbReference>
<evidence type="ECO:0000256" key="1">
    <source>
        <dbReference type="ARBA" id="ARBA00004370"/>
    </source>
</evidence>
<gene>
    <name evidence="6" type="ORF">TPC1_10672</name>
</gene>
<comment type="subcellular location">
    <subcellularLocation>
        <location evidence="1">Membrane</location>
    </subcellularLocation>
</comment>
<dbReference type="InterPro" id="IPR013210">
    <property type="entry name" value="LRR_N_plant-typ"/>
</dbReference>
<evidence type="ECO:0000256" key="2">
    <source>
        <dbReference type="ARBA" id="ARBA00022729"/>
    </source>
</evidence>
<dbReference type="InterPro" id="IPR032675">
    <property type="entry name" value="LRR_dom_sf"/>
</dbReference>
<dbReference type="AlphaFoldDB" id="A0A146KKJ2"/>